<keyword evidence="9" id="KW-0443">Lipid metabolism</keyword>
<keyword evidence="4" id="KW-0997">Cell inner membrane</keyword>
<dbReference type="SUPFAM" id="SSF103481">
    <property type="entry name" value="Multidrug resistance efflux transporter EmrE"/>
    <property type="match status" value="2"/>
</dbReference>
<dbReference type="OrthoDB" id="9783707at2"/>
<keyword evidence="14" id="KW-1185">Reference proteome</keyword>
<dbReference type="Pfam" id="PF00892">
    <property type="entry name" value="EamA"/>
    <property type="match status" value="1"/>
</dbReference>
<feature type="domain" description="EamA" evidence="12">
    <location>
        <begin position="168"/>
        <end position="277"/>
    </location>
</feature>
<dbReference type="GO" id="GO:0005886">
    <property type="term" value="C:plasma membrane"/>
    <property type="evidence" value="ECO:0007669"/>
    <property type="project" value="UniProtKB-SubCell"/>
</dbReference>
<evidence type="ECO:0000256" key="8">
    <source>
        <dbReference type="ARBA" id="ARBA00022989"/>
    </source>
</evidence>
<proteinExistence type="predicted"/>
<reference evidence="14" key="1">
    <citation type="submission" date="2018-03" db="EMBL/GenBank/DDBJ databases">
        <authorList>
            <person name="Sun L."/>
            <person name="Liu H."/>
            <person name="Chen W."/>
            <person name="Huang K."/>
            <person name="Liu W."/>
            <person name="Gao X."/>
        </authorList>
    </citation>
    <scope>NUCLEOTIDE SEQUENCE [LARGE SCALE GENOMIC DNA]</scope>
    <source>
        <strain evidence="14">SH9</strain>
    </source>
</reference>
<accession>A0A2T1HPV4</accession>
<dbReference type="PANTHER" id="PTHR30561:SF9">
    <property type="entry name" value="4-AMINO-4-DEOXY-L-ARABINOSE-PHOSPHOUNDECAPRENOL FLIPPASE SUBUNIT ARNF-RELATED"/>
    <property type="match status" value="1"/>
</dbReference>
<dbReference type="EMBL" id="PVZS01000022">
    <property type="protein sequence ID" value="PSC03684.1"/>
    <property type="molecule type" value="Genomic_DNA"/>
</dbReference>
<evidence type="ECO:0000256" key="1">
    <source>
        <dbReference type="ARBA" id="ARBA00004651"/>
    </source>
</evidence>
<feature type="transmembrane region" description="Helical" evidence="11">
    <location>
        <begin position="172"/>
        <end position="193"/>
    </location>
</feature>
<comment type="subcellular location">
    <subcellularLocation>
        <location evidence="1">Cell membrane</location>
        <topology evidence="1">Multi-pass membrane protein</topology>
    </subcellularLocation>
</comment>
<evidence type="ECO:0000256" key="11">
    <source>
        <dbReference type="SAM" id="Phobius"/>
    </source>
</evidence>
<feature type="transmembrane region" description="Helical" evidence="11">
    <location>
        <begin position="87"/>
        <end position="108"/>
    </location>
</feature>
<evidence type="ECO:0000256" key="5">
    <source>
        <dbReference type="ARBA" id="ARBA00022556"/>
    </source>
</evidence>
<feature type="transmembrane region" description="Helical" evidence="11">
    <location>
        <begin position="144"/>
        <end position="160"/>
    </location>
</feature>
<evidence type="ECO:0000256" key="4">
    <source>
        <dbReference type="ARBA" id="ARBA00022519"/>
    </source>
</evidence>
<dbReference type="Proteomes" id="UP000239772">
    <property type="component" value="Unassembled WGS sequence"/>
</dbReference>
<evidence type="ECO:0000313" key="14">
    <source>
        <dbReference type="Proteomes" id="UP000239772"/>
    </source>
</evidence>
<feature type="transmembrane region" description="Helical" evidence="11">
    <location>
        <begin position="205"/>
        <end position="226"/>
    </location>
</feature>
<keyword evidence="8 11" id="KW-1133">Transmembrane helix</keyword>
<dbReference type="GO" id="GO:0009245">
    <property type="term" value="P:lipid A biosynthetic process"/>
    <property type="evidence" value="ECO:0007669"/>
    <property type="project" value="UniProtKB-KW"/>
</dbReference>
<dbReference type="InterPro" id="IPR000620">
    <property type="entry name" value="EamA_dom"/>
</dbReference>
<dbReference type="InterPro" id="IPR037185">
    <property type="entry name" value="EmrE-like"/>
</dbReference>
<keyword evidence="10 11" id="KW-0472">Membrane</keyword>
<dbReference type="GO" id="GO:0009103">
    <property type="term" value="P:lipopolysaccharide biosynthetic process"/>
    <property type="evidence" value="ECO:0007669"/>
    <property type="project" value="UniProtKB-KW"/>
</dbReference>
<feature type="transmembrane region" description="Helical" evidence="11">
    <location>
        <begin position="232"/>
        <end position="254"/>
    </location>
</feature>
<evidence type="ECO:0000313" key="13">
    <source>
        <dbReference type="EMBL" id="PSC03684.1"/>
    </source>
</evidence>
<dbReference type="InterPro" id="IPR000390">
    <property type="entry name" value="Small_drug/metabolite_transptr"/>
</dbReference>
<feature type="transmembrane region" description="Helical" evidence="11">
    <location>
        <begin position="6"/>
        <end position="23"/>
    </location>
</feature>
<feature type="transmembrane region" description="Helical" evidence="11">
    <location>
        <begin position="30"/>
        <end position="53"/>
    </location>
</feature>
<evidence type="ECO:0000256" key="10">
    <source>
        <dbReference type="ARBA" id="ARBA00023136"/>
    </source>
</evidence>
<keyword evidence="5" id="KW-0441">Lipid A biosynthesis</keyword>
<dbReference type="Gene3D" id="1.10.3730.20">
    <property type="match status" value="2"/>
</dbReference>
<feature type="transmembrane region" description="Helical" evidence="11">
    <location>
        <begin position="261"/>
        <end position="278"/>
    </location>
</feature>
<dbReference type="RefSeq" id="WP_106338409.1">
    <property type="nucleotide sequence ID" value="NZ_PVZS01000022.1"/>
</dbReference>
<keyword evidence="2" id="KW-1003">Cell membrane</keyword>
<dbReference type="GO" id="GO:0022857">
    <property type="term" value="F:transmembrane transporter activity"/>
    <property type="evidence" value="ECO:0007669"/>
    <property type="project" value="InterPro"/>
</dbReference>
<evidence type="ECO:0000256" key="9">
    <source>
        <dbReference type="ARBA" id="ARBA00023098"/>
    </source>
</evidence>
<evidence type="ECO:0000256" key="3">
    <source>
        <dbReference type="ARBA" id="ARBA00022516"/>
    </source>
</evidence>
<comment type="caution">
    <text evidence="13">The sequence shown here is derived from an EMBL/GenBank/DDBJ whole genome shotgun (WGS) entry which is preliminary data.</text>
</comment>
<keyword evidence="7" id="KW-0448">Lipopolysaccharide biosynthesis</keyword>
<dbReference type="AlphaFoldDB" id="A0A2T1HPV4"/>
<gene>
    <name evidence="13" type="ORF">SLNSH_17725</name>
</gene>
<dbReference type="PANTHER" id="PTHR30561">
    <property type="entry name" value="SMR FAMILY PROTON-DEPENDENT DRUG EFFLUX TRANSPORTER SUGE"/>
    <property type="match status" value="1"/>
</dbReference>
<organism evidence="13 14">
    <name type="scientific">Alsobacter soli</name>
    <dbReference type="NCBI Taxonomy" id="2109933"/>
    <lineage>
        <taxon>Bacteria</taxon>
        <taxon>Pseudomonadati</taxon>
        <taxon>Pseudomonadota</taxon>
        <taxon>Alphaproteobacteria</taxon>
        <taxon>Hyphomicrobiales</taxon>
        <taxon>Alsobacteraceae</taxon>
        <taxon>Alsobacter</taxon>
    </lineage>
</organism>
<evidence type="ECO:0000256" key="2">
    <source>
        <dbReference type="ARBA" id="ARBA00022475"/>
    </source>
</evidence>
<name>A0A2T1HPV4_9HYPH</name>
<evidence type="ECO:0000259" key="12">
    <source>
        <dbReference type="Pfam" id="PF00892"/>
    </source>
</evidence>
<evidence type="ECO:0000256" key="7">
    <source>
        <dbReference type="ARBA" id="ARBA00022985"/>
    </source>
</evidence>
<feature type="transmembrane region" description="Helical" evidence="11">
    <location>
        <begin position="114"/>
        <end position="132"/>
    </location>
</feature>
<evidence type="ECO:0000256" key="6">
    <source>
        <dbReference type="ARBA" id="ARBA00022692"/>
    </source>
</evidence>
<keyword evidence="6 11" id="KW-0812">Transmembrane</keyword>
<feature type="transmembrane region" description="Helical" evidence="11">
    <location>
        <begin position="59"/>
        <end position="80"/>
    </location>
</feature>
<keyword evidence="3" id="KW-0444">Lipid biosynthesis</keyword>
<sequence length="279" mass="29049">MTLPVFLAVLAAAALHAGWNAVLKIRIEPFLAMVLINGAGAVIGCVAVCFTGWPIAAAWPMLIASAVIHLGYYLFLTAAYNRADMGFVYPIARGSAPLMTALGSLLVLREPLPLQGYGGVLVLGCGIATMALSGRKRAVAPQALAYAGLTAIMVCLYTLTDGTGARIAGDPHAYAAALFVVDGLGLTAIAIWKRGLAGLKPLWRFKLPGLAGGTMSLAAYWIAIWAMTVAPIALVAAVRETSVLFATLIAVVWLKEPLSPARILSAALIVAGLMLIRLA</sequence>
<protein>
    <submittedName>
        <fullName evidence="13">EamA family transporter</fullName>
    </submittedName>
</protein>